<dbReference type="EMBL" id="RSCJ01000021">
    <property type="protein sequence ID" value="RUR76267.1"/>
    <property type="molecule type" value="Genomic_DNA"/>
</dbReference>
<dbReference type="AlphaFoldDB" id="A0A3S0XMP5"/>
<dbReference type="OrthoDB" id="509458at2"/>
<keyword evidence="2" id="KW-0732">Signal</keyword>
<dbReference type="RefSeq" id="WP_016875936.1">
    <property type="nucleotide sequence ID" value="NZ_AJLN01000094.1"/>
</dbReference>
<accession>A0A3S0XMP5</accession>
<dbReference type="InterPro" id="IPR011250">
    <property type="entry name" value="OMP/PagP_B-barrel"/>
</dbReference>
<dbReference type="Proteomes" id="UP000268857">
    <property type="component" value="Unassembled WGS sequence"/>
</dbReference>
<protein>
    <recommendedName>
        <fullName evidence="5">Outer membrane protein beta-barrel domain-containing protein</fullName>
    </recommendedName>
</protein>
<organism evidence="3 4">
    <name type="scientific">Chlorogloeopsis fritschii PCC 6912</name>
    <dbReference type="NCBI Taxonomy" id="211165"/>
    <lineage>
        <taxon>Bacteria</taxon>
        <taxon>Bacillati</taxon>
        <taxon>Cyanobacteriota</taxon>
        <taxon>Cyanophyceae</taxon>
        <taxon>Nostocales</taxon>
        <taxon>Chlorogloeopsidaceae</taxon>
        <taxon>Chlorogloeopsis</taxon>
    </lineage>
</organism>
<evidence type="ECO:0000256" key="1">
    <source>
        <dbReference type="SAM" id="MobiDB-lite"/>
    </source>
</evidence>
<feature type="region of interest" description="Disordered" evidence="1">
    <location>
        <begin position="70"/>
        <end position="91"/>
    </location>
</feature>
<evidence type="ECO:0008006" key="5">
    <source>
        <dbReference type="Google" id="ProtNLM"/>
    </source>
</evidence>
<proteinExistence type="predicted"/>
<evidence type="ECO:0000313" key="3">
    <source>
        <dbReference type="EMBL" id="RUR76267.1"/>
    </source>
</evidence>
<sequence>MNTIVFHKKASGLLSLAAVAVLGGGLPAVAQSVDTTSTQQLTQLSETEVEANTQAISSSSVIPTPGTVATSSAALAPQHSESNAQTSTPNVAQADIGIGTATRGGSSYIGVAANIGLSGGDSALGDGNFMIISKIGFTRALSVRPSAVLGDDTVFLIPVSYDFTFQQLGDPLSEALPIAPYVGAGAAIKTGDDSQVSLLLSGGVDVPLNTQFTANAAINAAFFDETDIGLSIGVGYNFGGFGI</sequence>
<feature type="signal peptide" evidence="2">
    <location>
        <begin position="1"/>
        <end position="30"/>
    </location>
</feature>
<keyword evidence="4" id="KW-1185">Reference proteome</keyword>
<name>A0A3S0XMP5_CHLFR</name>
<comment type="caution">
    <text evidence="3">The sequence shown here is derived from an EMBL/GenBank/DDBJ whole genome shotgun (WGS) entry which is preliminary data.</text>
</comment>
<dbReference type="STRING" id="211165.GCA_000317285_03500"/>
<gene>
    <name evidence="3" type="ORF">PCC6912_44390</name>
</gene>
<evidence type="ECO:0000256" key="2">
    <source>
        <dbReference type="SAM" id="SignalP"/>
    </source>
</evidence>
<evidence type="ECO:0000313" key="4">
    <source>
        <dbReference type="Proteomes" id="UP000268857"/>
    </source>
</evidence>
<feature type="chain" id="PRO_5018667827" description="Outer membrane protein beta-barrel domain-containing protein" evidence="2">
    <location>
        <begin position="31"/>
        <end position="243"/>
    </location>
</feature>
<dbReference type="SUPFAM" id="SSF56925">
    <property type="entry name" value="OMPA-like"/>
    <property type="match status" value="1"/>
</dbReference>
<reference evidence="3 4" key="1">
    <citation type="journal article" date="2019" name="Genome Biol. Evol.">
        <title>Day and night: Metabolic profiles and evolutionary relationships of six axenic non-marine cyanobacteria.</title>
        <authorList>
            <person name="Will S.E."/>
            <person name="Henke P."/>
            <person name="Boedeker C."/>
            <person name="Huang S."/>
            <person name="Brinkmann H."/>
            <person name="Rohde M."/>
            <person name="Jarek M."/>
            <person name="Friedl T."/>
            <person name="Seufert S."/>
            <person name="Schumacher M."/>
            <person name="Overmann J."/>
            <person name="Neumann-Schaal M."/>
            <person name="Petersen J."/>
        </authorList>
    </citation>
    <scope>NUCLEOTIDE SEQUENCE [LARGE SCALE GENOMIC DNA]</scope>
    <source>
        <strain evidence="3 4">PCC 6912</strain>
    </source>
</reference>